<dbReference type="InterPro" id="IPR019673">
    <property type="entry name" value="Spore_germination_GerPC"/>
</dbReference>
<evidence type="ECO:0000256" key="1">
    <source>
        <dbReference type="SAM" id="Coils"/>
    </source>
</evidence>
<dbReference type="RefSeq" id="WP_188531728.1">
    <property type="nucleotide sequence ID" value="NZ_BMGR01000009.1"/>
</dbReference>
<feature type="region of interest" description="Disordered" evidence="2">
    <location>
        <begin position="84"/>
        <end position="106"/>
    </location>
</feature>
<feature type="compositionally biased region" description="Polar residues" evidence="2">
    <location>
        <begin position="96"/>
        <end position="106"/>
    </location>
</feature>
<reference evidence="3" key="1">
    <citation type="journal article" date="2014" name="Int. J. Syst. Evol. Microbiol.">
        <title>Complete genome sequence of Corynebacterium casei LMG S-19264T (=DSM 44701T), isolated from a smear-ripened cheese.</title>
        <authorList>
            <consortium name="US DOE Joint Genome Institute (JGI-PGF)"/>
            <person name="Walter F."/>
            <person name="Albersmeier A."/>
            <person name="Kalinowski J."/>
            <person name="Ruckert C."/>
        </authorList>
    </citation>
    <scope>NUCLEOTIDE SEQUENCE</scope>
    <source>
        <strain evidence="3">CGMCC 1.12987</strain>
    </source>
</reference>
<evidence type="ECO:0000313" key="3">
    <source>
        <dbReference type="EMBL" id="GGG09874.1"/>
    </source>
</evidence>
<dbReference type="AlphaFoldDB" id="A0A917D2H1"/>
<name>A0A917D2H1_9BACL</name>
<keyword evidence="1" id="KW-0175">Coiled coil</keyword>
<sequence length="106" mass="12340">MYVDYHAYLRLMEGRIRQLEDKLLLVENESQQLKKALQQIKPVHIENISYKVQELTVQELSGTLNIGLTALSDPEQLEKWLKQKEMDEDKDLHADNLSQSTGKEES</sequence>
<feature type="coiled-coil region" evidence="1">
    <location>
        <begin position="9"/>
        <end position="39"/>
    </location>
</feature>
<organism evidence="3 4">
    <name type="scientific">Paenibacillus abyssi</name>
    <dbReference type="NCBI Taxonomy" id="1340531"/>
    <lineage>
        <taxon>Bacteria</taxon>
        <taxon>Bacillati</taxon>
        <taxon>Bacillota</taxon>
        <taxon>Bacilli</taxon>
        <taxon>Bacillales</taxon>
        <taxon>Paenibacillaceae</taxon>
        <taxon>Paenibacillus</taxon>
    </lineage>
</organism>
<dbReference type="Proteomes" id="UP000644756">
    <property type="component" value="Unassembled WGS sequence"/>
</dbReference>
<proteinExistence type="predicted"/>
<accession>A0A917D2H1</accession>
<evidence type="ECO:0000256" key="2">
    <source>
        <dbReference type="SAM" id="MobiDB-lite"/>
    </source>
</evidence>
<reference evidence="3" key="2">
    <citation type="submission" date="2020-09" db="EMBL/GenBank/DDBJ databases">
        <authorList>
            <person name="Sun Q."/>
            <person name="Zhou Y."/>
        </authorList>
    </citation>
    <scope>NUCLEOTIDE SEQUENCE</scope>
    <source>
        <strain evidence="3">CGMCC 1.12987</strain>
    </source>
</reference>
<comment type="caution">
    <text evidence="3">The sequence shown here is derived from an EMBL/GenBank/DDBJ whole genome shotgun (WGS) entry which is preliminary data.</text>
</comment>
<dbReference type="Pfam" id="PF10737">
    <property type="entry name" value="GerPC"/>
    <property type="match status" value="1"/>
</dbReference>
<feature type="compositionally biased region" description="Basic and acidic residues" evidence="2">
    <location>
        <begin position="84"/>
        <end position="94"/>
    </location>
</feature>
<gene>
    <name evidence="3" type="ORF">GCM10010916_28430</name>
</gene>
<protein>
    <submittedName>
        <fullName evidence="3">Uncharacterized protein</fullName>
    </submittedName>
</protein>
<dbReference type="EMBL" id="BMGR01000009">
    <property type="protein sequence ID" value="GGG09874.1"/>
    <property type="molecule type" value="Genomic_DNA"/>
</dbReference>
<keyword evidence="4" id="KW-1185">Reference proteome</keyword>
<evidence type="ECO:0000313" key="4">
    <source>
        <dbReference type="Proteomes" id="UP000644756"/>
    </source>
</evidence>